<proteinExistence type="predicted"/>
<dbReference type="RefSeq" id="XP_006821581.1">
    <property type="nucleotide sequence ID" value="XM_006821518.1"/>
</dbReference>
<gene>
    <name evidence="3" type="primary">LOC100370574</name>
</gene>
<keyword evidence="1" id="KW-0812">Transmembrane</keyword>
<keyword evidence="2" id="KW-1185">Reference proteome</keyword>
<feature type="non-terminal residue" evidence="3">
    <location>
        <position position="323"/>
    </location>
</feature>
<name>A0ABM0MNJ0_SACKO</name>
<protein>
    <submittedName>
        <fullName evidence="3">Uncharacterized protein LOC100370574</fullName>
    </submittedName>
</protein>
<evidence type="ECO:0000313" key="3">
    <source>
        <dbReference type="RefSeq" id="XP_006821581.1"/>
    </source>
</evidence>
<keyword evidence="1" id="KW-0472">Membrane</keyword>
<evidence type="ECO:0000256" key="1">
    <source>
        <dbReference type="SAM" id="Phobius"/>
    </source>
</evidence>
<reference evidence="3" key="1">
    <citation type="submission" date="2025-08" db="UniProtKB">
        <authorList>
            <consortium name="RefSeq"/>
        </authorList>
    </citation>
    <scope>IDENTIFICATION</scope>
    <source>
        <tissue evidence="3">Testes</tissue>
    </source>
</reference>
<accession>A0ABM0MNJ0</accession>
<sequence length="323" mass="37472">MHVLMRIVHVVGVVSASVTFFIAYYALVELPAKEPRYGPPDELLMEQLEPISNEVNIADTMFKKIQTTKQSEDFPNQDVTHTLPPYDVAITNKQIVHNPGYVTKTTVKTLSQKQYLFPVQMWEGGPNWNYKNYRIAMLIALYGKRSVVTIPFHIHHTQPDGWLTHGWRQFNFTYDENKLKQIITLVTPEDFKRECDGKIDFILHNPFATKRDINEFVADYKRTKASFSELWDIQLPGEETIPRDIAEVNRSFKAFEGARCAGVYRAMDFLDILQIPDKSDILTLIDTYTDRVPYIQQLAGHVMPHICDRKAFMVLQWRNKTGE</sequence>
<feature type="transmembrane region" description="Helical" evidence="1">
    <location>
        <begin position="7"/>
        <end position="27"/>
    </location>
</feature>
<dbReference type="Proteomes" id="UP000694865">
    <property type="component" value="Unplaced"/>
</dbReference>
<evidence type="ECO:0000313" key="2">
    <source>
        <dbReference type="Proteomes" id="UP000694865"/>
    </source>
</evidence>
<dbReference type="GeneID" id="100370574"/>
<keyword evidence="1" id="KW-1133">Transmembrane helix</keyword>
<organism evidence="2 3">
    <name type="scientific">Saccoglossus kowalevskii</name>
    <name type="common">Acorn worm</name>
    <dbReference type="NCBI Taxonomy" id="10224"/>
    <lineage>
        <taxon>Eukaryota</taxon>
        <taxon>Metazoa</taxon>
        <taxon>Hemichordata</taxon>
        <taxon>Enteropneusta</taxon>
        <taxon>Harrimaniidae</taxon>
        <taxon>Saccoglossus</taxon>
    </lineage>
</organism>